<keyword evidence="3" id="KW-1185">Reference proteome</keyword>
<feature type="region of interest" description="Disordered" evidence="1">
    <location>
        <begin position="221"/>
        <end position="260"/>
    </location>
</feature>
<evidence type="ECO:0000313" key="2">
    <source>
        <dbReference type="EMBL" id="EFE44075.1"/>
    </source>
</evidence>
<dbReference type="KEGG" id="tve:TRV_01149"/>
<evidence type="ECO:0000313" key="3">
    <source>
        <dbReference type="Proteomes" id="UP000008383"/>
    </source>
</evidence>
<proteinExistence type="predicted"/>
<sequence length="551" mass="61180">MPKPKTLLKETKAKKKRKQVASYQNLMEATKLIARNRADQSDLQAPESADEFLAGQNLLTAVFAETEGVDLEEAGEKWRAGDPVKSMRFFMRAIEMYETGLRRYPASFDLAYNKARVQYEITQHPKLVTQLPGPIIDILRIALDSHREALQKDQDNADILFNTAQVLTSVAEALTEGKHADEEQTEEALKCLTEALELFQRCLVLQELRFTEYEQQLQMVQDHQTQHNKQDEQQQHQQQQKQQTQGGVGESRTGSTEAEEWAAVVEPVTKNTLIDTAIAQLEALATLCGLLSSDHGSTLVWVEEYSSDLLREKIAAYVEGTDRANEVAMVRAKFLSILLEVNYRSGRIDLDTYKQELDSAWSNNVDVSHDPAGLSNQAEALIGFSSAIADAYPAIDVEGFPRSLDLRWQALGVALSRLAAASKLAGPDNLAKIHIARGDAEMHRWRLGQVPFCYAPAVDNAATLLKNAETYYRGGAATARRDGWPEAEREGTVKEALAKGLAGDSSQMGSLAIDSKGYMMRVADDMAEDGHIPPEDLSRLMAVLDPNELLF</sequence>
<dbReference type="InterPro" id="IPR011990">
    <property type="entry name" value="TPR-like_helical_dom_sf"/>
</dbReference>
<evidence type="ECO:0000256" key="1">
    <source>
        <dbReference type="SAM" id="MobiDB-lite"/>
    </source>
</evidence>
<dbReference type="HOGENOM" id="CLU_026017_0_0_1"/>
<accession>D4D247</accession>
<organism evidence="2 3">
    <name type="scientific">Trichophyton verrucosum (strain HKI 0517)</name>
    <dbReference type="NCBI Taxonomy" id="663202"/>
    <lineage>
        <taxon>Eukaryota</taxon>
        <taxon>Fungi</taxon>
        <taxon>Dikarya</taxon>
        <taxon>Ascomycota</taxon>
        <taxon>Pezizomycotina</taxon>
        <taxon>Eurotiomycetes</taxon>
        <taxon>Eurotiomycetidae</taxon>
        <taxon>Onygenales</taxon>
        <taxon>Arthrodermataceae</taxon>
        <taxon>Trichophyton</taxon>
    </lineage>
</organism>
<reference evidence="3" key="1">
    <citation type="journal article" date="2011" name="Genome Biol.">
        <title>Comparative and functional genomics provide insights into the pathogenicity of dermatophytic fungi.</title>
        <authorList>
            <person name="Burmester A."/>
            <person name="Shelest E."/>
            <person name="Gloeckner G."/>
            <person name="Heddergott C."/>
            <person name="Schindler S."/>
            <person name="Staib P."/>
            <person name="Heidel A."/>
            <person name="Felder M."/>
            <person name="Petzold A."/>
            <person name="Szafranski K."/>
            <person name="Feuermann M."/>
            <person name="Pedruzzi I."/>
            <person name="Priebe S."/>
            <person name="Groth M."/>
            <person name="Winkler R."/>
            <person name="Li W."/>
            <person name="Kniemeyer O."/>
            <person name="Schroeckh V."/>
            <person name="Hertweck C."/>
            <person name="Hube B."/>
            <person name="White T.C."/>
            <person name="Platzer M."/>
            <person name="Guthke R."/>
            <person name="Heitman J."/>
            <person name="Woestemeyer J."/>
            <person name="Zipfel P.F."/>
            <person name="Monod M."/>
            <person name="Brakhage A.A."/>
        </authorList>
    </citation>
    <scope>NUCLEOTIDE SEQUENCE [LARGE SCALE GENOMIC DNA]</scope>
    <source>
        <strain evidence="3">HKI 0517</strain>
    </source>
</reference>
<feature type="compositionally biased region" description="Basic and acidic residues" evidence="1">
    <location>
        <begin position="224"/>
        <end position="234"/>
    </location>
</feature>
<comment type="caution">
    <text evidence="2">The sequence shown here is derived from an EMBL/GenBank/DDBJ whole genome shotgun (WGS) entry which is preliminary data.</text>
</comment>
<dbReference type="AlphaFoldDB" id="D4D247"/>
<dbReference type="EMBL" id="ACYE01000063">
    <property type="protein sequence ID" value="EFE44075.1"/>
    <property type="molecule type" value="Genomic_DNA"/>
</dbReference>
<dbReference type="Gene3D" id="1.25.40.10">
    <property type="entry name" value="Tetratricopeptide repeat domain"/>
    <property type="match status" value="1"/>
</dbReference>
<dbReference type="Proteomes" id="UP000008383">
    <property type="component" value="Unassembled WGS sequence"/>
</dbReference>
<protein>
    <submittedName>
        <fullName evidence="2">Uncharacterized protein</fullName>
    </submittedName>
</protein>
<gene>
    <name evidence="2" type="ORF">TRV_01149</name>
</gene>
<dbReference type="RefSeq" id="XP_003024686.1">
    <property type="nucleotide sequence ID" value="XM_003024640.1"/>
</dbReference>
<dbReference type="SUPFAM" id="SSF48452">
    <property type="entry name" value="TPR-like"/>
    <property type="match status" value="1"/>
</dbReference>
<dbReference type="OrthoDB" id="5328412at2759"/>
<feature type="region of interest" description="Disordered" evidence="1">
    <location>
        <begin position="1"/>
        <end position="20"/>
    </location>
</feature>
<dbReference type="GeneID" id="9582861"/>
<feature type="compositionally biased region" description="Low complexity" evidence="1">
    <location>
        <begin position="235"/>
        <end position="245"/>
    </location>
</feature>
<name>D4D247_TRIVH</name>